<dbReference type="Pfam" id="PF21224">
    <property type="entry name" value="Hen1_LCD"/>
    <property type="match status" value="1"/>
</dbReference>
<evidence type="ECO:0000259" key="4">
    <source>
        <dbReference type="Pfam" id="PF24995"/>
    </source>
</evidence>
<keyword evidence="1" id="KW-0694">RNA-binding</keyword>
<feature type="domain" description="HEN1 double-stranded RNA binding" evidence="2">
    <location>
        <begin position="380"/>
        <end position="522"/>
    </location>
</feature>
<sequence>METKELTAVAPKKAIVTPKTIIHQKFGTKACYTIEEVKESHQNDCPGLNIPQTRPSLYRCSLQLPELFVVSGIFKKKKDAEQSAAELAIQKMGIVFKRIFLLDCNRDLELGIRTETENPTPQEAWESVVARINYVFSENFLSSLHPLSSHIGATLQRKVDLCGSLPVSVLAVYDAKLCSLCKFVDPEVESNPFLVMSYIIKASTKLSGFLATAEQHPWIIKQSPYPEDVVNSLLKQYALQEPIQIAAVRIPSSEEKSVEAVTLHISPKEYYLDIIANELGLEDASNVLISRNLGKASSETRLFFAAPKSCILDPSSILPNGKNGLCFEGPSNLRASYLSGHDIAGDAILASIGYTWKCRDLIYEDVAVQAYYRMVIGKTPGGIYKISREAMLASELPSRFTTRANWRGSLPRDILCIFCRQHRLSEPVFSITSPPSNESSESYGSNLKAADQGKDVIACVSGAPTTTRSKQSDTEMFQCEVKLLSRSENLIVKCFPKDCFKKQNDAIQNASLKLLVWLNNNFNNTVVPFEPLYETADIFDIQIFSENFFREISDYHSIKNCQQLNQSVSMNSSCTMPLKGVCLLKIEGPDSGVCPCNGSLSCISYSVSLVVESENIKKVIEVRNEFEFEVGVGAVISYVEEVVMQMSVGQSASFTTSIFTSDLIFASASDSVEMQSLLSSELLLL</sequence>
<reference evidence="5 6" key="1">
    <citation type="journal article" date="2023" name="Plants (Basel)">
        <title>Bridging the Gap: Combining Genomics and Transcriptomics Approaches to Understand Stylosanthes scabra, an Orphan Legume from the Brazilian Caatinga.</title>
        <authorList>
            <person name="Ferreira-Neto J.R.C."/>
            <person name="da Silva M.D."/>
            <person name="Binneck E."/>
            <person name="de Melo N.F."/>
            <person name="da Silva R.H."/>
            <person name="de Melo A.L.T.M."/>
            <person name="Pandolfi V."/>
            <person name="Bustamante F.O."/>
            <person name="Brasileiro-Vidal A.C."/>
            <person name="Benko-Iseppon A.M."/>
        </authorList>
    </citation>
    <scope>NUCLEOTIDE SEQUENCE [LARGE SCALE GENOMIC DNA]</scope>
    <source>
        <tissue evidence="5">Leaves</tissue>
    </source>
</reference>
<evidence type="ECO:0000259" key="3">
    <source>
        <dbReference type="Pfam" id="PF18441"/>
    </source>
</evidence>
<feature type="domain" description="Small RNA 2'-O-methyltransferase Hen1 La-motif C-terminal" evidence="3">
    <location>
        <begin position="243"/>
        <end position="378"/>
    </location>
</feature>
<evidence type="ECO:0000259" key="2">
    <source>
        <dbReference type="Pfam" id="PF17842"/>
    </source>
</evidence>
<proteinExistence type="predicted"/>
<name>A0ABU6WW41_9FABA</name>
<protein>
    <recommendedName>
        <fullName evidence="7">DRBM domain-containing protein</fullName>
    </recommendedName>
</protein>
<dbReference type="InterPro" id="IPR046357">
    <property type="entry name" value="PPIase_dom_sf"/>
</dbReference>
<dbReference type="Gene3D" id="3.30.160.20">
    <property type="match status" value="1"/>
</dbReference>
<evidence type="ECO:0000313" key="5">
    <source>
        <dbReference type="EMBL" id="MED6188555.1"/>
    </source>
</evidence>
<feature type="domain" description="dsRNA binding" evidence="4">
    <location>
        <begin position="23"/>
        <end position="93"/>
    </location>
</feature>
<organism evidence="5 6">
    <name type="scientific">Stylosanthes scabra</name>
    <dbReference type="NCBI Taxonomy" id="79078"/>
    <lineage>
        <taxon>Eukaryota</taxon>
        <taxon>Viridiplantae</taxon>
        <taxon>Streptophyta</taxon>
        <taxon>Embryophyta</taxon>
        <taxon>Tracheophyta</taxon>
        <taxon>Spermatophyta</taxon>
        <taxon>Magnoliopsida</taxon>
        <taxon>eudicotyledons</taxon>
        <taxon>Gunneridae</taxon>
        <taxon>Pentapetalae</taxon>
        <taxon>rosids</taxon>
        <taxon>fabids</taxon>
        <taxon>Fabales</taxon>
        <taxon>Fabaceae</taxon>
        <taxon>Papilionoideae</taxon>
        <taxon>50 kb inversion clade</taxon>
        <taxon>dalbergioids sensu lato</taxon>
        <taxon>Dalbergieae</taxon>
        <taxon>Pterocarpus clade</taxon>
        <taxon>Stylosanthes</taxon>
    </lineage>
</organism>
<accession>A0ABU6WW41</accession>
<dbReference type="Pfam" id="PF24995">
    <property type="entry name" value="DSRM_2"/>
    <property type="match status" value="1"/>
</dbReference>
<dbReference type="InterPro" id="IPR040813">
    <property type="entry name" value="Hen1_Lam_C"/>
</dbReference>
<evidence type="ECO:0000256" key="1">
    <source>
        <dbReference type="ARBA" id="ARBA00022884"/>
    </source>
</evidence>
<dbReference type="Gene3D" id="3.10.50.40">
    <property type="match status" value="1"/>
</dbReference>
<gene>
    <name evidence="5" type="ORF">PIB30_087078</name>
</gene>
<dbReference type="InterPro" id="IPR056755">
    <property type="entry name" value="DSRM_2"/>
</dbReference>
<dbReference type="InterPro" id="IPR040870">
    <property type="entry name" value="HEN1_dsRBD2"/>
</dbReference>
<dbReference type="Proteomes" id="UP001341840">
    <property type="component" value="Unassembled WGS sequence"/>
</dbReference>
<dbReference type="EMBL" id="JASCZI010182761">
    <property type="protein sequence ID" value="MED6188555.1"/>
    <property type="molecule type" value="Genomic_DNA"/>
</dbReference>
<dbReference type="Pfam" id="PF18441">
    <property type="entry name" value="Hen1_Lam_C"/>
    <property type="match status" value="1"/>
</dbReference>
<evidence type="ECO:0000313" key="6">
    <source>
        <dbReference type="Proteomes" id="UP001341840"/>
    </source>
</evidence>
<keyword evidence="6" id="KW-1185">Reference proteome</keyword>
<comment type="caution">
    <text evidence="5">The sequence shown here is derived from an EMBL/GenBank/DDBJ whole genome shotgun (WGS) entry which is preliminary data.</text>
</comment>
<dbReference type="Pfam" id="PF17842">
    <property type="entry name" value="dsRBD2"/>
    <property type="match status" value="1"/>
</dbReference>
<evidence type="ECO:0008006" key="7">
    <source>
        <dbReference type="Google" id="ProtNLM"/>
    </source>
</evidence>